<evidence type="ECO:0000313" key="3">
    <source>
        <dbReference type="Proteomes" id="UP000018466"/>
    </source>
</evidence>
<feature type="transmembrane region" description="Helical" evidence="1">
    <location>
        <begin position="190"/>
        <end position="211"/>
    </location>
</feature>
<feature type="transmembrane region" description="Helical" evidence="1">
    <location>
        <begin position="217"/>
        <end position="238"/>
    </location>
</feature>
<dbReference type="GeneID" id="86940763"/>
<evidence type="ECO:0000313" key="2">
    <source>
        <dbReference type="EMBL" id="EHO17404.1"/>
    </source>
</evidence>
<evidence type="ECO:0000256" key="1">
    <source>
        <dbReference type="SAM" id="Phobius"/>
    </source>
</evidence>
<proteinExistence type="predicted"/>
<keyword evidence="1" id="KW-0472">Membrane</keyword>
<organism evidence="2 3">
    <name type="scientific">Stomatobaculum longum</name>
    <dbReference type="NCBI Taxonomy" id="796942"/>
    <lineage>
        <taxon>Bacteria</taxon>
        <taxon>Bacillati</taxon>
        <taxon>Bacillota</taxon>
        <taxon>Clostridia</taxon>
        <taxon>Lachnospirales</taxon>
        <taxon>Lachnospiraceae</taxon>
        <taxon>Stomatobaculum</taxon>
    </lineage>
</organism>
<accession>A0AA36Y5S9</accession>
<feature type="transmembrane region" description="Helical" evidence="1">
    <location>
        <begin position="57"/>
        <end position="76"/>
    </location>
</feature>
<protein>
    <submittedName>
        <fullName evidence="2">Uncharacterized protein</fullName>
    </submittedName>
</protein>
<feature type="transmembrane region" description="Helical" evidence="1">
    <location>
        <begin position="34"/>
        <end position="51"/>
    </location>
</feature>
<dbReference type="RefSeq" id="WP_009532836.1">
    <property type="nucleotide sequence ID" value="NZ_CAJPPX010000010.1"/>
</dbReference>
<keyword evidence="1" id="KW-1133">Transmembrane helix</keyword>
<gene>
    <name evidence="2" type="ORF">HMPREF9623_01003</name>
</gene>
<comment type="caution">
    <text evidence="2">The sequence shown here is derived from an EMBL/GenBank/DDBJ whole genome shotgun (WGS) entry which is preliminary data.</text>
</comment>
<sequence>MQSIITVEYENVEEALRCIRWAAGKTRLSLAKHWSSCLIAGLGIVGFLGSLADTDRAQMFCVLMGFGFIGLLLRAIQRRLKNSDEMLKRILQIEGIRLILYEKGILSDTGKRSWRGVKLLVGKETVALMSSVQVYLAIPKAELTDEQLAQIRGWIQAAKKLRQAEERRENQEDICWGEVKRMCFLGFIHLGIPVLALSFLLVLALIVLVLFHSMSAMVWRAPMGVCLGMILLGITMIAEAALYRCIWFVDEERKRDPNAPEMKLYWERFLKKEISEASAKELLSNYDDIRTIRCKHGKIIIFGTRRFVVLYRNSTRGL</sequence>
<dbReference type="Proteomes" id="UP000018466">
    <property type="component" value="Unassembled WGS sequence"/>
</dbReference>
<name>A0AA36Y5S9_9FIRM</name>
<keyword evidence="1" id="KW-0812">Transmembrane</keyword>
<dbReference type="AlphaFoldDB" id="A0AA36Y5S9"/>
<reference evidence="2 3" key="1">
    <citation type="submission" date="2011-10" db="EMBL/GenBank/DDBJ databases">
        <title>The Genome Sequence of Lachnospiraceae bacterium ACC2.</title>
        <authorList>
            <consortium name="The Broad Institute Genome Sequencing Platform"/>
            <person name="Earl A."/>
            <person name="Ward D."/>
            <person name="Feldgarden M."/>
            <person name="Gevers D."/>
            <person name="Sizova M."/>
            <person name="Hazen A."/>
            <person name="Epstein S."/>
            <person name="Young S.K."/>
            <person name="Zeng Q."/>
            <person name="Gargeya S."/>
            <person name="Fitzgerald M."/>
            <person name="Haas B."/>
            <person name="Abouelleil A."/>
            <person name="Alvarado L."/>
            <person name="Arachchi H.M."/>
            <person name="Berlin A."/>
            <person name="Brown A."/>
            <person name="Chapman S.B."/>
            <person name="Chen Z."/>
            <person name="Dunbar C."/>
            <person name="Freedman E."/>
            <person name="Gearin G."/>
            <person name="Goldberg J."/>
            <person name="Griggs A."/>
            <person name="Gujja S."/>
            <person name="Heiman D."/>
            <person name="Howarth C."/>
            <person name="Larson L."/>
            <person name="Lui A."/>
            <person name="MacDonald P.J.P."/>
            <person name="Montmayeur A."/>
            <person name="Murphy C."/>
            <person name="Neiman D."/>
            <person name="Pearson M."/>
            <person name="Priest M."/>
            <person name="Roberts A."/>
            <person name="Saif S."/>
            <person name="Shea T."/>
            <person name="Shenoy N."/>
            <person name="Sisk P."/>
            <person name="Stolte C."/>
            <person name="Sykes S."/>
            <person name="Wortman J."/>
            <person name="Nusbaum C."/>
            <person name="Birren B."/>
        </authorList>
    </citation>
    <scope>NUCLEOTIDE SEQUENCE [LARGE SCALE GENOMIC DNA]</scope>
    <source>
        <strain evidence="2 3">ACC2</strain>
    </source>
</reference>
<keyword evidence="3" id="KW-1185">Reference proteome</keyword>
<dbReference type="EMBL" id="AGEL01000006">
    <property type="protein sequence ID" value="EHO17404.1"/>
    <property type="molecule type" value="Genomic_DNA"/>
</dbReference>